<dbReference type="AlphaFoldDB" id="A0A3G2EAI1"/>
<sequence length="115" mass="12526">MNLIKTKIITAFVIASLSPLIATAQSQSKVMAKTNLGSTVQTQAVTRSVTILPSTKYVNVRQGDVVTFTSDGKQFTWLFDTLRPTDDFDLSSIAPAEMKTHGVRVYVGSNPLYAN</sequence>
<protein>
    <recommendedName>
        <fullName evidence="4">CzcE family metal-binding protein</fullName>
    </recommendedName>
</protein>
<evidence type="ECO:0000313" key="2">
    <source>
        <dbReference type="EMBL" id="AYM76546.1"/>
    </source>
</evidence>
<proteinExistence type="predicted"/>
<reference evidence="2 3" key="1">
    <citation type="submission" date="2018-10" db="EMBL/GenBank/DDBJ databases">
        <title>Effects of UV and annual dynamics of microbial communities in freshwater RAS systems.</title>
        <authorList>
            <person name="Bekkelund A.K."/>
            <person name="Hansen B.R."/>
            <person name="Stokken H."/>
            <person name="Eriksen B.F."/>
            <person name="Kashulin N.A."/>
        </authorList>
    </citation>
    <scope>NUCLEOTIDE SEQUENCE [LARGE SCALE GENOMIC DNA]</scope>
    <source>
        <strain evidence="2 3">BHSEK</strain>
    </source>
</reference>
<dbReference type="EMBL" id="CP033019">
    <property type="protein sequence ID" value="AYM76546.1"/>
    <property type="molecule type" value="Genomic_DNA"/>
</dbReference>
<dbReference type="Proteomes" id="UP000279594">
    <property type="component" value="Chromosome"/>
</dbReference>
<dbReference type="Gene3D" id="2.60.40.2280">
    <property type="entry name" value="Heavy-metal resistance protein CzcE"/>
    <property type="match status" value="1"/>
</dbReference>
<name>A0A3G2EAI1_9BURK</name>
<keyword evidence="1" id="KW-0732">Signal</keyword>
<evidence type="ECO:0008006" key="4">
    <source>
        <dbReference type="Google" id="ProtNLM"/>
    </source>
</evidence>
<dbReference type="InterPro" id="IPR031560">
    <property type="entry name" value="CzcE"/>
</dbReference>
<keyword evidence="3" id="KW-1185">Reference proteome</keyword>
<feature type="chain" id="PRO_5018143773" description="CzcE family metal-binding protein" evidence="1">
    <location>
        <begin position="25"/>
        <end position="115"/>
    </location>
</feature>
<accession>A0A3G2EAI1</accession>
<evidence type="ECO:0000256" key="1">
    <source>
        <dbReference type="SAM" id="SignalP"/>
    </source>
</evidence>
<dbReference type="Pfam" id="PF16986">
    <property type="entry name" value="CzcE"/>
    <property type="match status" value="1"/>
</dbReference>
<gene>
    <name evidence="2" type="ORF">D9M09_12615</name>
</gene>
<feature type="signal peptide" evidence="1">
    <location>
        <begin position="1"/>
        <end position="24"/>
    </location>
</feature>
<dbReference type="InterPro" id="IPR038674">
    <property type="entry name" value="CzcE_sf"/>
</dbReference>
<organism evidence="2 3">
    <name type="scientific">Janthinobacterium agaricidamnosum</name>
    <dbReference type="NCBI Taxonomy" id="55508"/>
    <lineage>
        <taxon>Bacteria</taxon>
        <taxon>Pseudomonadati</taxon>
        <taxon>Pseudomonadota</taxon>
        <taxon>Betaproteobacteria</taxon>
        <taxon>Burkholderiales</taxon>
        <taxon>Oxalobacteraceae</taxon>
        <taxon>Janthinobacterium</taxon>
    </lineage>
</organism>
<dbReference type="RefSeq" id="WP_071650240.1">
    <property type="nucleotide sequence ID" value="NZ_CP033019.1"/>
</dbReference>
<evidence type="ECO:0000313" key="3">
    <source>
        <dbReference type="Proteomes" id="UP000279594"/>
    </source>
</evidence>